<proteinExistence type="predicted"/>
<dbReference type="EMBL" id="MHOL01000017">
    <property type="protein sequence ID" value="OGZ62620.1"/>
    <property type="molecule type" value="Genomic_DNA"/>
</dbReference>
<reference evidence="3 4" key="1">
    <citation type="journal article" date="2016" name="Nat. Commun.">
        <title>Thousands of microbial genomes shed light on interconnected biogeochemical processes in an aquifer system.</title>
        <authorList>
            <person name="Anantharaman K."/>
            <person name="Brown C.T."/>
            <person name="Hug L.A."/>
            <person name="Sharon I."/>
            <person name="Castelle C.J."/>
            <person name="Probst A.J."/>
            <person name="Thomas B.C."/>
            <person name="Singh A."/>
            <person name="Wilkins M.J."/>
            <person name="Karaoz U."/>
            <person name="Brodie E.L."/>
            <person name="Williams K.H."/>
            <person name="Hubbard S.S."/>
            <person name="Banfield J.F."/>
        </authorList>
    </citation>
    <scope>NUCLEOTIDE SEQUENCE [LARGE SCALE GENOMIC DNA]</scope>
</reference>
<dbReference type="Gene3D" id="3.90.79.10">
    <property type="entry name" value="Nucleoside Triphosphate Pyrophosphohydrolase"/>
    <property type="match status" value="1"/>
</dbReference>
<name>A0A1G2HJZ7_9BACT</name>
<dbReference type="AlphaFoldDB" id="A0A1G2HJZ7"/>
<evidence type="ECO:0000313" key="3">
    <source>
        <dbReference type="EMBL" id="OGZ62620.1"/>
    </source>
</evidence>
<accession>A0A1G2HJZ7</accession>
<dbReference type="PROSITE" id="PS00893">
    <property type="entry name" value="NUDIX_BOX"/>
    <property type="match status" value="1"/>
</dbReference>
<feature type="domain" description="Nudix hydrolase" evidence="2">
    <location>
        <begin position="120"/>
        <end position="160"/>
    </location>
</feature>
<keyword evidence="1" id="KW-0378">Hydrolase</keyword>
<evidence type="ECO:0000256" key="1">
    <source>
        <dbReference type="ARBA" id="ARBA00022801"/>
    </source>
</evidence>
<dbReference type="Pfam" id="PF00293">
    <property type="entry name" value="NUDIX"/>
    <property type="match status" value="1"/>
</dbReference>
<sequence length="261" mass="29302">MFNNQKAKALLEKIEWEEGKIISVMEGPYRYRIVVLCSILGRKKDLFANGEHPYFCYIELLDSSGQWIQKGVNMVPVLADGRFIMVVEQRPAQSLYQNYPTIAKIAGENINLAHFGSHSSLEFVGGAVNPDEGLKAGFLRELTEETGISNQSAIYYSRRQPIYQTGADIALQQFLGVVFLSGLFYEKYVPTDGGLVVFALTKDEVECNIFSGVIHSGPAAIMPWAFYKEVEQARNDAVFEDKLKAAGYLWIEEIQIIKPVN</sequence>
<comment type="caution">
    <text evidence="3">The sequence shown here is derived from an EMBL/GenBank/DDBJ whole genome shotgun (WGS) entry which is preliminary data.</text>
</comment>
<dbReference type="SUPFAM" id="SSF55811">
    <property type="entry name" value="Nudix"/>
    <property type="match status" value="1"/>
</dbReference>
<dbReference type="CDD" id="cd02883">
    <property type="entry name" value="NUDIX_Hydrolase"/>
    <property type="match status" value="1"/>
</dbReference>
<dbReference type="InterPro" id="IPR000086">
    <property type="entry name" value="NUDIX_hydrolase_dom"/>
</dbReference>
<dbReference type="InterPro" id="IPR015797">
    <property type="entry name" value="NUDIX_hydrolase-like_dom_sf"/>
</dbReference>
<dbReference type="Proteomes" id="UP000178991">
    <property type="component" value="Unassembled WGS sequence"/>
</dbReference>
<protein>
    <recommendedName>
        <fullName evidence="2">Nudix hydrolase domain-containing protein</fullName>
    </recommendedName>
</protein>
<organism evidence="3 4">
    <name type="scientific">Candidatus Staskawiczbacteria bacterium RIFCSPHIGHO2_01_FULL_34_27</name>
    <dbReference type="NCBI Taxonomy" id="1802199"/>
    <lineage>
        <taxon>Bacteria</taxon>
        <taxon>Candidatus Staskawicziibacteriota</taxon>
    </lineage>
</organism>
<evidence type="ECO:0000259" key="2">
    <source>
        <dbReference type="Pfam" id="PF00293"/>
    </source>
</evidence>
<dbReference type="InterPro" id="IPR020084">
    <property type="entry name" value="NUDIX_hydrolase_CS"/>
</dbReference>
<evidence type="ECO:0000313" key="4">
    <source>
        <dbReference type="Proteomes" id="UP000178991"/>
    </source>
</evidence>
<gene>
    <name evidence="3" type="ORF">A2639_02680</name>
</gene>
<dbReference type="GO" id="GO:0016787">
    <property type="term" value="F:hydrolase activity"/>
    <property type="evidence" value="ECO:0007669"/>
    <property type="project" value="UniProtKB-KW"/>
</dbReference>